<dbReference type="Proteomes" id="UP001456562">
    <property type="component" value="Unassembled WGS sequence"/>
</dbReference>
<evidence type="ECO:0000256" key="1">
    <source>
        <dbReference type="SAM" id="MobiDB-lite"/>
    </source>
</evidence>
<evidence type="ECO:0000313" key="3">
    <source>
        <dbReference type="Proteomes" id="UP001456562"/>
    </source>
</evidence>
<gene>
    <name evidence="2" type="ORF">ABR748_35055</name>
</gene>
<protein>
    <submittedName>
        <fullName evidence="2">Uncharacterized protein</fullName>
    </submittedName>
</protein>
<comment type="caution">
    <text evidence="2">The sequence shown here is derived from an EMBL/GenBank/DDBJ whole genome shotgun (WGS) entry which is preliminary data.</text>
</comment>
<sequence>MSRFPDLPARLTPWEPEVLEALRATPAPLFAVAYPLPGGGWQVSLLEGEGEVRDSFAATDLDAADHALQDRGYLSIASAMGRDWEKLSPKRARKERGTPVFRDPGEQP</sequence>
<proteinExistence type="predicted"/>
<dbReference type="EMBL" id="JBEJUE010000057">
    <property type="protein sequence ID" value="MER0429380.1"/>
    <property type="molecule type" value="Genomic_DNA"/>
</dbReference>
<accession>A0ABV1QDZ1</accession>
<reference evidence="2 3" key="1">
    <citation type="submission" date="2024-01" db="EMBL/GenBank/DDBJ databases">
        <title>Metagenomic exploration of the rhizosphere soil microbial community and their significance in facilitating the development of wild simulated ginseng.</title>
        <authorList>
            <person name="Huang J."/>
        </authorList>
    </citation>
    <scope>NUCLEOTIDE SEQUENCE [LARGE SCALE GENOMIC DNA]</scope>
    <source>
        <strain evidence="2 3">WY141</strain>
    </source>
</reference>
<keyword evidence="3" id="KW-1185">Reference proteome</keyword>
<dbReference type="RefSeq" id="WP_350241383.1">
    <property type="nucleotide sequence ID" value="NZ_JBEJUE010000057.1"/>
</dbReference>
<organism evidence="2 3">
    <name type="scientific">Streptomyces microflavus</name>
    <name type="common">Streptomyces lipmanii</name>
    <dbReference type="NCBI Taxonomy" id="1919"/>
    <lineage>
        <taxon>Bacteria</taxon>
        <taxon>Bacillati</taxon>
        <taxon>Actinomycetota</taxon>
        <taxon>Actinomycetes</taxon>
        <taxon>Kitasatosporales</taxon>
        <taxon>Streptomycetaceae</taxon>
        <taxon>Streptomyces</taxon>
    </lineage>
</organism>
<name>A0ABV1QDZ1_STRMI</name>
<feature type="region of interest" description="Disordered" evidence="1">
    <location>
        <begin position="87"/>
        <end position="108"/>
    </location>
</feature>
<evidence type="ECO:0000313" key="2">
    <source>
        <dbReference type="EMBL" id="MER0429380.1"/>
    </source>
</evidence>